<feature type="transmembrane region" description="Helical" evidence="10">
    <location>
        <begin position="27"/>
        <end position="46"/>
    </location>
</feature>
<dbReference type="InterPro" id="IPR059000">
    <property type="entry name" value="ATPase_P-type_domA"/>
</dbReference>
<keyword evidence="3 10" id="KW-0812">Transmembrane</keyword>
<feature type="transmembrane region" description="Helical" evidence="10">
    <location>
        <begin position="258"/>
        <end position="280"/>
    </location>
</feature>
<dbReference type="GO" id="GO:0015086">
    <property type="term" value="F:cadmium ion transmembrane transporter activity"/>
    <property type="evidence" value="ECO:0007669"/>
    <property type="project" value="TreeGrafter"/>
</dbReference>
<dbReference type="InterPro" id="IPR018303">
    <property type="entry name" value="ATPase_P-typ_P_site"/>
</dbReference>
<evidence type="ECO:0000256" key="9">
    <source>
        <dbReference type="ARBA" id="ARBA00047308"/>
    </source>
</evidence>
<dbReference type="InterPro" id="IPR044492">
    <property type="entry name" value="P_typ_ATPase_HD_dom"/>
</dbReference>
<comment type="catalytic activity">
    <reaction evidence="9">
        <text>Zn(2+)(in) + ATP + H2O = Zn(2+)(out) + ADP + phosphate + H(+)</text>
        <dbReference type="Rhea" id="RHEA:20621"/>
        <dbReference type="ChEBI" id="CHEBI:15377"/>
        <dbReference type="ChEBI" id="CHEBI:15378"/>
        <dbReference type="ChEBI" id="CHEBI:29105"/>
        <dbReference type="ChEBI" id="CHEBI:30616"/>
        <dbReference type="ChEBI" id="CHEBI:43474"/>
        <dbReference type="ChEBI" id="CHEBI:456216"/>
        <dbReference type="EC" id="7.2.2.12"/>
    </reaction>
</comment>
<dbReference type="Gene3D" id="3.40.1110.10">
    <property type="entry name" value="Calcium-transporting ATPase, cytoplasmic domain N"/>
    <property type="match status" value="1"/>
</dbReference>
<feature type="transmembrane region" description="Helical" evidence="10">
    <location>
        <begin position="622"/>
        <end position="641"/>
    </location>
</feature>
<dbReference type="InterPro" id="IPR023214">
    <property type="entry name" value="HAD_sf"/>
</dbReference>
<gene>
    <name evidence="12" type="primary">cadA</name>
    <name evidence="12" type="ORF">D7Y07_18755</name>
</gene>
<evidence type="ECO:0000313" key="13">
    <source>
        <dbReference type="Proteomes" id="UP000267159"/>
    </source>
</evidence>
<dbReference type="PRINTS" id="PR00119">
    <property type="entry name" value="CATATPASE"/>
</dbReference>
<dbReference type="Proteomes" id="UP000267159">
    <property type="component" value="Unassembled WGS sequence"/>
</dbReference>
<keyword evidence="12" id="KW-0378">Hydrolase</keyword>
<dbReference type="CDD" id="cd07548">
    <property type="entry name" value="P-type_ATPase-Cd_Zn_Co_like"/>
    <property type="match status" value="1"/>
</dbReference>
<dbReference type="InterPro" id="IPR027256">
    <property type="entry name" value="P-typ_ATPase_IB"/>
</dbReference>
<dbReference type="SFLD" id="SFLDS00003">
    <property type="entry name" value="Haloacid_Dehalogenase"/>
    <property type="match status" value="1"/>
</dbReference>
<dbReference type="SFLD" id="SFLDF00027">
    <property type="entry name" value="p-type_atpase"/>
    <property type="match status" value="1"/>
</dbReference>
<dbReference type="GO" id="GO:0016463">
    <property type="term" value="F:P-type zinc transporter activity"/>
    <property type="evidence" value="ECO:0007669"/>
    <property type="project" value="UniProtKB-EC"/>
</dbReference>
<dbReference type="InterPro" id="IPR051014">
    <property type="entry name" value="Cation_Transport_ATPase_IB"/>
</dbReference>
<evidence type="ECO:0000256" key="4">
    <source>
        <dbReference type="ARBA" id="ARBA00022723"/>
    </source>
</evidence>
<dbReference type="RefSeq" id="WP_121767320.1">
    <property type="nucleotide sequence ID" value="NZ_RAZM01000101.1"/>
</dbReference>
<dbReference type="Gene3D" id="3.40.50.1000">
    <property type="entry name" value="HAD superfamily/HAD-like"/>
    <property type="match status" value="1"/>
</dbReference>
<evidence type="ECO:0000256" key="5">
    <source>
        <dbReference type="ARBA" id="ARBA00022967"/>
    </source>
</evidence>
<dbReference type="PROSITE" id="PS00154">
    <property type="entry name" value="ATPASE_E1_E2"/>
    <property type="match status" value="1"/>
</dbReference>
<dbReference type="STRING" id="1235814.GCA_000613385_01752"/>
<dbReference type="GO" id="GO:0005886">
    <property type="term" value="C:plasma membrane"/>
    <property type="evidence" value="ECO:0007669"/>
    <property type="project" value="UniProtKB-SubCell"/>
</dbReference>
<dbReference type="Pfam" id="PF00702">
    <property type="entry name" value="Hydrolase"/>
    <property type="match status" value="1"/>
</dbReference>
<protein>
    <recommendedName>
        <fullName evidence="8">P-type Zn(2+) transporter</fullName>
        <ecNumber evidence="8">7.2.2.12</ecNumber>
    </recommendedName>
</protein>
<dbReference type="GO" id="GO:0016887">
    <property type="term" value="F:ATP hydrolysis activity"/>
    <property type="evidence" value="ECO:0007669"/>
    <property type="project" value="InterPro"/>
</dbReference>
<dbReference type="InterPro" id="IPR001757">
    <property type="entry name" value="P_typ_ATPase"/>
</dbReference>
<dbReference type="InterPro" id="IPR023299">
    <property type="entry name" value="ATPase_P-typ_cyto_dom_N"/>
</dbReference>
<evidence type="ECO:0000256" key="6">
    <source>
        <dbReference type="ARBA" id="ARBA00022989"/>
    </source>
</evidence>
<keyword evidence="10" id="KW-0547">Nucleotide-binding</keyword>
<feature type="transmembrane region" description="Helical" evidence="10">
    <location>
        <begin position="292"/>
        <end position="316"/>
    </location>
</feature>
<dbReference type="PANTHER" id="PTHR48085:SF5">
    <property type="entry name" value="CADMIUM_ZINC-TRANSPORTING ATPASE HMA4-RELATED"/>
    <property type="match status" value="1"/>
</dbReference>
<keyword evidence="10" id="KW-1003">Cell membrane</keyword>
<keyword evidence="6 10" id="KW-1133">Transmembrane helix</keyword>
<keyword evidence="10" id="KW-0067">ATP-binding</keyword>
<dbReference type="Gene3D" id="2.70.150.10">
    <property type="entry name" value="Calcium-transporting ATPase, cytoplasmic transduction domain A"/>
    <property type="match status" value="1"/>
</dbReference>
<proteinExistence type="inferred from homology"/>
<comment type="caution">
    <text evidence="12">The sequence shown here is derived from an EMBL/GenBank/DDBJ whole genome shotgun (WGS) entry which is preliminary data.</text>
</comment>
<feature type="transmembrane region" description="Helical" evidence="10">
    <location>
        <begin position="596"/>
        <end position="616"/>
    </location>
</feature>
<accession>A0A3L7YZ48</accession>
<sequence length="648" mass="70941">MGHCSCCAHGCASEKEVEVKNSIFQEYWKAGLSLILLISGIIMNALGSSFFHKEYVALIWYMVAYLPVGFPVMKEAWESMKEKDYFSEFTLMIVATIGAFYIGEYPEGVAVMLFYTIGELFQDKAVDKAKRNIGALLDIRPEKALVLRDNNLIIENPKNVKVGEIIEIKSGERVPLDGVMLNEVAAFNTAALTGESVPRNIREGEEVLAGMIVTDKVIRIKVTRPFDKSALARILELVQNASERKAPAELFIRKFARIYTPIVIGLAVLTVIFPFVYSFIDTQFAFVFNDWLYRALVFLVISCPCALVVSIPLGYFGGIGAASRLGILFKGGNYLDAITKINTVVFDKTGTLTQGTFEVKECKSASGIKEKELIKLVASVESNSTHPIAKAIVNYAKLQNVELLPVTGTREFAGFGLEAMINGTPVWVGNCRLLSKFNIEYPAELLQITDTMVVCAIGTDYAGYLLLADTLKEDAKKAIDDLKMLHIKNIQILSGDKQSIVTNFAEKLGISKAYGDLLPEGKVKHLEELRQDEANRIAFVGDGMNDAPVLALSHVGIAMGGLGSDAAIETADVVIQTDQPSKVAEAIKVGKLTRRIIWQNVSLAFGVKLLVLILGADGIATLWEAVFADVGVALLAIMNAVRIQKMIK</sequence>
<evidence type="ECO:0000256" key="7">
    <source>
        <dbReference type="ARBA" id="ARBA00023136"/>
    </source>
</evidence>
<evidence type="ECO:0000256" key="1">
    <source>
        <dbReference type="ARBA" id="ARBA00004370"/>
    </source>
</evidence>
<dbReference type="EMBL" id="RAZM01000101">
    <property type="protein sequence ID" value="RLT78515.1"/>
    <property type="molecule type" value="Genomic_DNA"/>
</dbReference>
<evidence type="ECO:0000313" key="12">
    <source>
        <dbReference type="EMBL" id="RLT78515.1"/>
    </source>
</evidence>
<comment type="similarity">
    <text evidence="2 10">Belongs to the cation transport ATPase (P-type) (TC 3.A.3) family. Type IB subfamily.</text>
</comment>
<keyword evidence="4 10" id="KW-0479">Metal-binding</keyword>
<name>A0A3L7YZ48_9BACE</name>
<evidence type="ECO:0000256" key="3">
    <source>
        <dbReference type="ARBA" id="ARBA00022692"/>
    </source>
</evidence>
<dbReference type="InterPro" id="IPR023298">
    <property type="entry name" value="ATPase_P-typ_TM_dom_sf"/>
</dbReference>
<evidence type="ECO:0000256" key="8">
    <source>
        <dbReference type="ARBA" id="ARBA00039097"/>
    </source>
</evidence>
<reference evidence="12 13" key="1">
    <citation type="submission" date="2018-09" db="EMBL/GenBank/DDBJ databases">
        <title>Murine metabolic-syndrome-specific gut microbial biobank.</title>
        <authorList>
            <person name="Liu C."/>
        </authorList>
    </citation>
    <scope>NUCLEOTIDE SEQUENCE [LARGE SCALE GENOMIC DNA]</scope>
    <source>
        <strain evidence="12 13">0.1X-D8-26</strain>
    </source>
</reference>
<dbReference type="Pfam" id="PF00122">
    <property type="entry name" value="E1-E2_ATPase"/>
    <property type="match status" value="1"/>
</dbReference>
<keyword evidence="5" id="KW-1278">Translocase</keyword>
<organism evidence="12 13">
    <name type="scientific">Bacteroides acidifaciens</name>
    <dbReference type="NCBI Taxonomy" id="85831"/>
    <lineage>
        <taxon>Bacteria</taxon>
        <taxon>Pseudomonadati</taxon>
        <taxon>Bacteroidota</taxon>
        <taxon>Bacteroidia</taxon>
        <taxon>Bacteroidales</taxon>
        <taxon>Bacteroidaceae</taxon>
        <taxon>Bacteroides</taxon>
    </lineage>
</organism>
<dbReference type="EC" id="7.2.2.12" evidence="8"/>
<dbReference type="SUPFAM" id="SSF81653">
    <property type="entry name" value="Calcium ATPase, transduction domain A"/>
    <property type="match status" value="1"/>
</dbReference>
<dbReference type="InterPro" id="IPR008250">
    <property type="entry name" value="ATPase_P-typ_transduc_dom_A_sf"/>
</dbReference>
<dbReference type="PANTHER" id="PTHR48085">
    <property type="entry name" value="CADMIUM/ZINC-TRANSPORTING ATPASE HMA2-RELATED"/>
    <property type="match status" value="1"/>
</dbReference>
<evidence type="ECO:0000256" key="2">
    <source>
        <dbReference type="ARBA" id="ARBA00006024"/>
    </source>
</evidence>
<dbReference type="AlphaFoldDB" id="A0A3L7YZ48"/>
<dbReference type="SFLD" id="SFLDG00002">
    <property type="entry name" value="C1.7:_P-type_atpase_like"/>
    <property type="match status" value="1"/>
</dbReference>
<dbReference type="GO" id="GO:0005524">
    <property type="term" value="F:ATP binding"/>
    <property type="evidence" value="ECO:0007669"/>
    <property type="project" value="UniProtKB-UniRule"/>
</dbReference>
<dbReference type="SUPFAM" id="SSF56784">
    <property type="entry name" value="HAD-like"/>
    <property type="match status" value="1"/>
</dbReference>
<dbReference type="NCBIfam" id="TIGR01512">
    <property type="entry name" value="ATPase-IB2_Cd"/>
    <property type="match status" value="1"/>
</dbReference>
<dbReference type="NCBIfam" id="TIGR01494">
    <property type="entry name" value="ATPase_P-type"/>
    <property type="match status" value="1"/>
</dbReference>
<dbReference type="InterPro" id="IPR036412">
    <property type="entry name" value="HAD-like_sf"/>
</dbReference>
<evidence type="ECO:0000256" key="10">
    <source>
        <dbReference type="RuleBase" id="RU362081"/>
    </source>
</evidence>
<evidence type="ECO:0000259" key="11">
    <source>
        <dbReference type="Pfam" id="PF00122"/>
    </source>
</evidence>
<keyword evidence="7 10" id="KW-0472">Membrane</keyword>
<dbReference type="NCBIfam" id="TIGR01525">
    <property type="entry name" value="ATPase-IB_hvy"/>
    <property type="match status" value="1"/>
</dbReference>
<dbReference type="SUPFAM" id="SSF81665">
    <property type="entry name" value="Calcium ATPase, transmembrane domain M"/>
    <property type="match status" value="1"/>
</dbReference>
<dbReference type="GO" id="GO:0046872">
    <property type="term" value="F:metal ion binding"/>
    <property type="evidence" value="ECO:0007669"/>
    <property type="project" value="UniProtKB-KW"/>
</dbReference>
<feature type="transmembrane region" description="Helical" evidence="10">
    <location>
        <begin position="55"/>
        <end position="73"/>
    </location>
</feature>
<feature type="domain" description="P-type ATPase A" evidence="11">
    <location>
        <begin position="140"/>
        <end position="239"/>
    </location>
</feature>
<comment type="subcellular location">
    <subcellularLocation>
        <location evidence="10">Cell membrane</location>
    </subcellularLocation>
    <subcellularLocation>
        <location evidence="1">Membrane</location>
    </subcellularLocation>
</comment>